<dbReference type="AlphaFoldDB" id="A0AA89BK13"/>
<dbReference type="GO" id="GO:0020037">
    <property type="term" value="F:heme binding"/>
    <property type="evidence" value="ECO:0007669"/>
    <property type="project" value="InterPro"/>
</dbReference>
<protein>
    <submittedName>
        <fullName evidence="2">Uncharacterized protein</fullName>
    </submittedName>
</protein>
<sequence>MLERTGAKIFVTWLGPFSPLISVCHPDTAKLLFKSSEPKSVFKPPGVYYFIKSWLADPQQLDKRHLDFLDILITAKDSDGSGLTDEDIRAEVDTFLFEGHDTTASAISWAAYYLGKHPEEQQKVYEEVKNITNCEDNFTWENINNCPRLALFLKEAMRQSSPVPIIARQLRKPFEFDGFEIPAGMAVGIWIYHVNNHPNVWPDNEV</sequence>
<dbReference type="GO" id="GO:0004497">
    <property type="term" value="F:monooxygenase activity"/>
    <property type="evidence" value="ECO:0007669"/>
    <property type="project" value="InterPro"/>
</dbReference>
<name>A0AA89BK13_PINIB</name>
<organism evidence="2 3">
    <name type="scientific">Pinctada imbricata</name>
    <name type="common">Atlantic pearl-oyster</name>
    <name type="synonym">Pinctada martensii</name>
    <dbReference type="NCBI Taxonomy" id="66713"/>
    <lineage>
        <taxon>Eukaryota</taxon>
        <taxon>Metazoa</taxon>
        <taxon>Spiralia</taxon>
        <taxon>Lophotrochozoa</taxon>
        <taxon>Mollusca</taxon>
        <taxon>Bivalvia</taxon>
        <taxon>Autobranchia</taxon>
        <taxon>Pteriomorphia</taxon>
        <taxon>Pterioida</taxon>
        <taxon>Pterioidea</taxon>
        <taxon>Pteriidae</taxon>
        <taxon>Pinctada</taxon>
    </lineage>
</organism>
<dbReference type="PANTHER" id="PTHR24291">
    <property type="entry name" value="CYTOCHROME P450 FAMILY 4"/>
    <property type="match status" value="1"/>
</dbReference>
<comment type="caution">
    <text evidence="2">The sequence shown here is derived from an EMBL/GenBank/DDBJ whole genome shotgun (WGS) entry which is preliminary data.</text>
</comment>
<reference evidence="2" key="1">
    <citation type="submission" date="2019-08" db="EMBL/GenBank/DDBJ databases">
        <title>The improved chromosome-level genome for the pearl oyster Pinctada fucata martensii using PacBio sequencing and Hi-C.</title>
        <authorList>
            <person name="Zheng Z."/>
        </authorList>
    </citation>
    <scope>NUCLEOTIDE SEQUENCE</scope>
    <source>
        <strain evidence="2">ZZ-2019</strain>
        <tissue evidence="2">Adductor muscle</tissue>
    </source>
</reference>
<gene>
    <name evidence="2" type="ORF">FSP39_005566</name>
</gene>
<accession>A0AA89BK13</accession>
<dbReference type="PANTHER" id="PTHR24291:SF201">
    <property type="entry name" value="CYTOCHROME P450, FAMILY 4, SUBFAMILY B, POLYPEPTIDE 7"/>
    <property type="match status" value="1"/>
</dbReference>
<dbReference type="InterPro" id="IPR036396">
    <property type="entry name" value="Cyt_P450_sf"/>
</dbReference>
<comment type="similarity">
    <text evidence="1">Belongs to the cytochrome P450 family.</text>
</comment>
<dbReference type="InterPro" id="IPR001128">
    <property type="entry name" value="Cyt_P450"/>
</dbReference>
<evidence type="ECO:0000256" key="1">
    <source>
        <dbReference type="ARBA" id="ARBA00010617"/>
    </source>
</evidence>
<dbReference type="GO" id="GO:0016705">
    <property type="term" value="F:oxidoreductase activity, acting on paired donors, with incorporation or reduction of molecular oxygen"/>
    <property type="evidence" value="ECO:0007669"/>
    <property type="project" value="InterPro"/>
</dbReference>
<dbReference type="InterPro" id="IPR002401">
    <property type="entry name" value="Cyt_P450_E_grp-I"/>
</dbReference>
<evidence type="ECO:0000313" key="2">
    <source>
        <dbReference type="EMBL" id="KAK3083932.1"/>
    </source>
</evidence>
<evidence type="ECO:0000313" key="3">
    <source>
        <dbReference type="Proteomes" id="UP001186944"/>
    </source>
</evidence>
<dbReference type="EMBL" id="VSWD01000013">
    <property type="protein sequence ID" value="KAK3083932.1"/>
    <property type="molecule type" value="Genomic_DNA"/>
</dbReference>
<dbReference type="PRINTS" id="PR00463">
    <property type="entry name" value="EP450I"/>
</dbReference>
<dbReference type="GO" id="GO:0005506">
    <property type="term" value="F:iron ion binding"/>
    <property type="evidence" value="ECO:0007669"/>
    <property type="project" value="InterPro"/>
</dbReference>
<dbReference type="SUPFAM" id="SSF48264">
    <property type="entry name" value="Cytochrome P450"/>
    <property type="match status" value="1"/>
</dbReference>
<keyword evidence="3" id="KW-1185">Reference proteome</keyword>
<dbReference type="Pfam" id="PF00067">
    <property type="entry name" value="p450"/>
    <property type="match status" value="1"/>
</dbReference>
<proteinExistence type="inferred from homology"/>
<dbReference type="Gene3D" id="1.10.630.10">
    <property type="entry name" value="Cytochrome P450"/>
    <property type="match status" value="1"/>
</dbReference>
<dbReference type="InterPro" id="IPR050196">
    <property type="entry name" value="Cytochrome_P450_Monoox"/>
</dbReference>
<dbReference type="Proteomes" id="UP001186944">
    <property type="component" value="Unassembled WGS sequence"/>
</dbReference>